<comment type="caution">
    <text evidence="5">The sequence shown here is derived from an EMBL/GenBank/DDBJ whole genome shotgun (WGS) entry which is preliminary data.</text>
</comment>
<gene>
    <name evidence="5" type="ORF">OFUS_LOCUS12774</name>
</gene>
<sequence length="249" mass="28650">TTDPSIKWQYCNVGFCECKTSNLGGEYRGQKSTTVSGKTCQRWDSQSPHTHDRYLPAMFPDNSVADASNFCRNPDQSPEGPWCFTTDPNKMWEWCSVPACEMYENLPTPTPPITVPRECKTSEMGHEYRGKKSWTLSGKQCQRWDSQTPQKHRRYDDNMFPDGSVADAGNFCRNPDFDLTGPWCYTTDPDTRWEYCDVNWCECKHSKLGSNYVGTLHTTRRGVLCQRWDSQSPHQHDRIDASKFPDATL</sequence>
<proteinExistence type="predicted"/>
<dbReference type="EMBL" id="CAIIXF020000006">
    <property type="protein sequence ID" value="CAH1786986.1"/>
    <property type="molecule type" value="Genomic_DNA"/>
</dbReference>
<evidence type="ECO:0000313" key="6">
    <source>
        <dbReference type="Proteomes" id="UP000749559"/>
    </source>
</evidence>
<comment type="caution">
    <text evidence="3">Lacks conserved residue(s) required for the propagation of feature annotation.</text>
</comment>
<dbReference type="CDD" id="cd00108">
    <property type="entry name" value="KR"/>
    <property type="match status" value="2"/>
</dbReference>
<keyword evidence="6" id="KW-1185">Reference proteome</keyword>
<dbReference type="Gene3D" id="2.40.20.10">
    <property type="entry name" value="Plasminogen Kringle 4"/>
    <property type="match status" value="3"/>
</dbReference>
<dbReference type="AlphaFoldDB" id="A0A8S4P2H7"/>
<keyword evidence="2" id="KW-1015">Disulfide bond</keyword>
<dbReference type="Proteomes" id="UP000749559">
    <property type="component" value="Unassembled WGS sequence"/>
</dbReference>
<feature type="non-terminal residue" evidence="5">
    <location>
        <position position="249"/>
    </location>
</feature>
<evidence type="ECO:0000259" key="4">
    <source>
        <dbReference type="PROSITE" id="PS50070"/>
    </source>
</evidence>
<evidence type="ECO:0000256" key="2">
    <source>
        <dbReference type="ARBA" id="ARBA00023157"/>
    </source>
</evidence>
<dbReference type="InterPro" id="IPR018056">
    <property type="entry name" value="Kringle_CS"/>
</dbReference>
<dbReference type="InterPro" id="IPR050759">
    <property type="entry name" value="Serine_protease_kringle"/>
</dbReference>
<accession>A0A8S4P2H7</accession>
<organism evidence="5 6">
    <name type="scientific">Owenia fusiformis</name>
    <name type="common">Polychaete worm</name>
    <dbReference type="NCBI Taxonomy" id="6347"/>
    <lineage>
        <taxon>Eukaryota</taxon>
        <taxon>Metazoa</taxon>
        <taxon>Spiralia</taxon>
        <taxon>Lophotrochozoa</taxon>
        <taxon>Annelida</taxon>
        <taxon>Polychaeta</taxon>
        <taxon>Sedentaria</taxon>
        <taxon>Canalipalpata</taxon>
        <taxon>Sabellida</taxon>
        <taxon>Oweniida</taxon>
        <taxon>Oweniidae</taxon>
        <taxon>Owenia</taxon>
    </lineage>
</organism>
<dbReference type="SMART" id="SM00130">
    <property type="entry name" value="KR"/>
    <property type="match status" value="2"/>
</dbReference>
<dbReference type="Pfam" id="PF00051">
    <property type="entry name" value="Kringle"/>
    <property type="match status" value="2"/>
</dbReference>
<evidence type="ECO:0000256" key="1">
    <source>
        <dbReference type="ARBA" id="ARBA00022572"/>
    </source>
</evidence>
<evidence type="ECO:0000256" key="3">
    <source>
        <dbReference type="PROSITE-ProRule" id="PRU00121"/>
    </source>
</evidence>
<dbReference type="PANTHER" id="PTHR24261">
    <property type="entry name" value="PLASMINOGEN-RELATED"/>
    <property type="match status" value="1"/>
</dbReference>
<dbReference type="OrthoDB" id="5917794at2759"/>
<dbReference type="PRINTS" id="PR00018">
    <property type="entry name" value="KRINGLE"/>
</dbReference>
<feature type="domain" description="Kringle" evidence="4">
    <location>
        <begin position="24"/>
        <end position="100"/>
    </location>
</feature>
<dbReference type="SUPFAM" id="SSF57440">
    <property type="entry name" value="Kringle-like"/>
    <property type="match status" value="3"/>
</dbReference>
<feature type="non-terminal residue" evidence="5">
    <location>
        <position position="1"/>
    </location>
</feature>
<dbReference type="PANTHER" id="PTHR24261:SF7">
    <property type="entry name" value="KRINGLE DOMAIN-CONTAINING PROTEIN"/>
    <property type="match status" value="1"/>
</dbReference>
<feature type="domain" description="Kringle" evidence="4">
    <location>
        <begin position="125"/>
        <end position="201"/>
    </location>
</feature>
<evidence type="ECO:0000313" key="5">
    <source>
        <dbReference type="EMBL" id="CAH1786986.1"/>
    </source>
</evidence>
<dbReference type="PROSITE" id="PS50070">
    <property type="entry name" value="KRINGLE_2"/>
    <property type="match status" value="3"/>
</dbReference>
<dbReference type="PROSITE" id="PS00021">
    <property type="entry name" value="KRINGLE_1"/>
    <property type="match status" value="2"/>
</dbReference>
<protein>
    <recommendedName>
        <fullName evidence="4">Kringle domain-containing protein</fullName>
    </recommendedName>
</protein>
<dbReference type="InterPro" id="IPR000001">
    <property type="entry name" value="Kringle"/>
</dbReference>
<feature type="domain" description="Kringle" evidence="4">
    <location>
        <begin position="209"/>
        <end position="249"/>
    </location>
</feature>
<dbReference type="InterPro" id="IPR038178">
    <property type="entry name" value="Kringle_sf"/>
</dbReference>
<dbReference type="InterPro" id="IPR013806">
    <property type="entry name" value="Kringle-like"/>
</dbReference>
<keyword evidence="1 3" id="KW-0420">Kringle</keyword>
<reference evidence="5" key="1">
    <citation type="submission" date="2022-03" db="EMBL/GenBank/DDBJ databases">
        <authorList>
            <person name="Martin C."/>
        </authorList>
    </citation>
    <scope>NUCLEOTIDE SEQUENCE</scope>
</reference>
<name>A0A8S4P2H7_OWEFU</name>